<dbReference type="OrthoDB" id="19861at2759"/>
<proteinExistence type="predicted"/>
<protein>
    <recommendedName>
        <fullName evidence="3">Crinkler (CRN) family protein</fullName>
    </recommendedName>
</protein>
<sequence length="589" mass="66407">MNKMQTPPQETNISIKPLHVLSPSNDVYNHGWRGDSSYFFTTQQVIREQNTFIRADPEVQVPQECMIISQPSTLIRVMFKTQGLLLRNEYRTILRDLIQFCIGEKTVFETDADDNKDWNNTTLNPFHAGLVHSQNSPGVTVMGHPGIGKTAFLIYILILRCLAGLETVYVNTPIDYIYFCEAGAYAVRDTGDDSPGSPPPFGPNTWILLDLEFQVPHFVRQTQAFVVAASCAQYTTQMPAPVSEHFGLKYYMKPWTLSELIQGRHLLFAFDTPTEADLECFCIIFPPSAQVAFIKAINAEPYHEMLEIAISNLTLPKLAHLTWTTDYPDDWLTHRIFTVAPGVTRDRCVADIATEYIYQRLSLYFEDEELALLYEVFIASPFSVTSGGYILKNVMFRVFCEGGEWKVDHVLEGCQSLAMRSSEDCASASTESQPYLRLGQGTSIFSIVPDALSQNDRNFEPLRLFMYSSDTTLRNLKSGYYESCGQGSGSWIYDAEKNSAVVLQAIVPEYDLAEETNRVDGLLRSLGVAVVGYFVVMPPNLDGLGREELLKKFPVVEGSPTFMLYVPTLKCRDSAFKVEEEEMQDVGWL</sequence>
<gene>
    <name evidence="1" type="ORF">Hypma_016238</name>
</gene>
<dbReference type="AlphaFoldDB" id="A0A369J0A7"/>
<reference evidence="1" key="1">
    <citation type="submission" date="2018-04" db="EMBL/GenBank/DDBJ databases">
        <title>Whole genome sequencing of Hypsizygus marmoreus.</title>
        <authorList>
            <person name="Choi I.-G."/>
            <person name="Min B."/>
            <person name="Kim J.-G."/>
            <person name="Kim S."/>
            <person name="Oh Y.-L."/>
            <person name="Kong W.-S."/>
            <person name="Park H."/>
            <person name="Jeong J."/>
            <person name="Song E.-S."/>
        </authorList>
    </citation>
    <scope>NUCLEOTIDE SEQUENCE [LARGE SCALE GENOMIC DNA]</scope>
    <source>
        <strain evidence="1">51987-8</strain>
    </source>
</reference>
<organism evidence="1 2">
    <name type="scientific">Hypsizygus marmoreus</name>
    <name type="common">White beech mushroom</name>
    <name type="synonym">Agaricus marmoreus</name>
    <dbReference type="NCBI Taxonomy" id="39966"/>
    <lineage>
        <taxon>Eukaryota</taxon>
        <taxon>Fungi</taxon>
        <taxon>Dikarya</taxon>
        <taxon>Basidiomycota</taxon>
        <taxon>Agaricomycotina</taxon>
        <taxon>Agaricomycetes</taxon>
        <taxon>Agaricomycetidae</taxon>
        <taxon>Agaricales</taxon>
        <taxon>Tricholomatineae</taxon>
        <taxon>Lyophyllaceae</taxon>
        <taxon>Hypsizygus</taxon>
    </lineage>
</organism>
<keyword evidence="2" id="KW-1185">Reference proteome</keyword>
<dbReference type="InParanoid" id="A0A369J0A7"/>
<evidence type="ECO:0000313" key="1">
    <source>
        <dbReference type="EMBL" id="RDB14832.1"/>
    </source>
</evidence>
<accession>A0A369J0A7</accession>
<name>A0A369J0A7_HYPMA</name>
<comment type="caution">
    <text evidence="1">The sequence shown here is derived from an EMBL/GenBank/DDBJ whole genome shotgun (WGS) entry which is preliminary data.</text>
</comment>
<evidence type="ECO:0008006" key="3">
    <source>
        <dbReference type="Google" id="ProtNLM"/>
    </source>
</evidence>
<dbReference type="EMBL" id="LUEZ02000096">
    <property type="protein sequence ID" value="RDB14832.1"/>
    <property type="molecule type" value="Genomic_DNA"/>
</dbReference>
<dbReference type="Proteomes" id="UP000076154">
    <property type="component" value="Unassembled WGS sequence"/>
</dbReference>
<evidence type="ECO:0000313" key="2">
    <source>
        <dbReference type="Proteomes" id="UP000076154"/>
    </source>
</evidence>